<comment type="caution">
    <text evidence="13">The sequence shown here is derived from an EMBL/GenBank/DDBJ whole genome shotgun (WGS) entry which is preliminary data.</text>
</comment>
<name>A0ABN8QN14_9CNID</name>
<evidence type="ECO:0000256" key="6">
    <source>
        <dbReference type="ARBA" id="ARBA00022741"/>
    </source>
</evidence>
<gene>
    <name evidence="13" type="ORF">PEVE_00005945</name>
</gene>
<keyword evidence="10" id="KW-0812">Transmembrane</keyword>
<keyword evidence="10" id="KW-0472">Membrane</keyword>
<evidence type="ECO:0000259" key="12">
    <source>
        <dbReference type="Pfam" id="PF20266"/>
    </source>
</evidence>
<dbReference type="InterPro" id="IPR046906">
    <property type="entry name" value="Mab-21_HhH/H2TH-like"/>
</dbReference>
<evidence type="ECO:0000256" key="10">
    <source>
        <dbReference type="SAM" id="Phobius"/>
    </source>
</evidence>
<accession>A0ABN8QN14</accession>
<keyword evidence="6" id="KW-0547">Nucleotide-binding</keyword>
<dbReference type="InterPro" id="IPR024810">
    <property type="entry name" value="MAB21L/cGLR"/>
</dbReference>
<evidence type="ECO:0000313" key="14">
    <source>
        <dbReference type="Proteomes" id="UP001159427"/>
    </source>
</evidence>
<keyword evidence="3" id="KW-0808">Transferase</keyword>
<feature type="compositionally biased region" description="Polar residues" evidence="9">
    <location>
        <begin position="410"/>
        <end position="430"/>
    </location>
</feature>
<evidence type="ECO:0000313" key="13">
    <source>
        <dbReference type="EMBL" id="CAH3167169.1"/>
    </source>
</evidence>
<evidence type="ECO:0000256" key="3">
    <source>
        <dbReference type="ARBA" id="ARBA00022679"/>
    </source>
</evidence>
<dbReference type="EMBL" id="CALNXI010001383">
    <property type="protein sequence ID" value="CAH3167169.1"/>
    <property type="molecule type" value="Genomic_DNA"/>
</dbReference>
<dbReference type="Gene3D" id="3.30.460.90">
    <property type="match status" value="1"/>
</dbReference>
<keyword evidence="10" id="KW-1133">Transmembrane helix</keyword>
<dbReference type="InterPro" id="IPR046903">
    <property type="entry name" value="Mab-21-like_nuc_Trfase"/>
</dbReference>
<dbReference type="Pfam" id="PF03281">
    <property type="entry name" value="Mab-21"/>
    <property type="match status" value="1"/>
</dbReference>
<dbReference type="PANTHER" id="PTHR10656">
    <property type="entry name" value="CELL FATE DETERMINING PROTEIN MAB21-RELATED"/>
    <property type="match status" value="1"/>
</dbReference>
<keyword evidence="14" id="KW-1185">Reference proteome</keyword>
<dbReference type="Proteomes" id="UP001159427">
    <property type="component" value="Unassembled WGS sequence"/>
</dbReference>
<evidence type="ECO:0000256" key="8">
    <source>
        <dbReference type="ARBA" id="ARBA00022842"/>
    </source>
</evidence>
<feature type="domain" description="Mab-21-like nucleotidyltransferase" evidence="11">
    <location>
        <begin position="94"/>
        <end position="250"/>
    </location>
</feature>
<reference evidence="13 14" key="1">
    <citation type="submission" date="2022-05" db="EMBL/GenBank/DDBJ databases">
        <authorList>
            <consortium name="Genoscope - CEA"/>
            <person name="William W."/>
        </authorList>
    </citation>
    <scope>NUCLEOTIDE SEQUENCE [LARGE SCALE GENOMIC DNA]</scope>
</reference>
<dbReference type="PANTHER" id="PTHR10656:SF42">
    <property type="entry name" value="CYCLIC GMP-AMP SYNTHASE-LIKE PROTEIN-RELATED"/>
    <property type="match status" value="1"/>
</dbReference>
<comment type="cofactor">
    <cofactor evidence="1">
        <name>Mg(2+)</name>
        <dbReference type="ChEBI" id="CHEBI:18420"/>
    </cofactor>
</comment>
<organism evidence="13 14">
    <name type="scientific">Porites evermanni</name>
    <dbReference type="NCBI Taxonomy" id="104178"/>
    <lineage>
        <taxon>Eukaryota</taxon>
        <taxon>Metazoa</taxon>
        <taxon>Cnidaria</taxon>
        <taxon>Anthozoa</taxon>
        <taxon>Hexacorallia</taxon>
        <taxon>Scleractinia</taxon>
        <taxon>Fungiina</taxon>
        <taxon>Poritidae</taxon>
        <taxon>Porites</taxon>
    </lineage>
</organism>
<keyword evidence="7" id="KW-0067">ATP-binding</keyword>
<keyword evidence="8" id="KW-0460">Magnesium</keyword>
<keyword evidence="4" id="KW-0548">Nucleotidyltransferase</keyword>
<proteinExistence type="inferred from homology"/>
<dbReference type="Gene3D" id="1.10.1410.40">
    <property type="match status" value="1"/>
</dbReference>
<evidence type="ECO:0000259" key="11">
    <source>
        <dbReference type="Pfam" id="PF03281"/>
    </source>
</evidence>
<feature type="transmembrane region" description="Helical" evidence="10">
    <location>
        <begin position="436"/>
        <end position="462"/>
    </location>
</feature>
<dbReference type="SMART" id="SM01265">
    <property type="entry name" value="Mab-21"/>
    <property type="match status" value="1"/>
</dbReference>
<protein>
    <submittedName>
        <fullName evidence="13">Uncharacterized protein</fullName>
    </submittedName>
</protein>
<evidence type="ECO:0000256" key="5">
    <source>
        <dbReference type="ARBA" id="ARBA00022723"/>
    </source>
</evidence>
<keyword evidence="5" id="KW-0479">Metal-binding</keyword>
<evidence type="ECO:0000256" key="4">
    <source>
        <dbReference type="ARBA" id="ARBA00022695"/>
    </source>
</evidence>
<feature type="compositionally biased region" description="Basic and acidic residues" evidence="9">
    <location>
        <begin position="399"/>
        <end position="409"/>
    </location>
</feature>
<sequence>MANRLKRILNSEAEIDLILSSRINGESIMSFWMEEETLTRKLRTYSVKNVKITEADMARTKKLIKDCIEDQIMKYCQQNSPLPILRLEYTGSVYEGLKTEAADEADIMVVLKTARQEVAPENTKIPGYARLKARDNSKLRHYASSAGYIFPERLRNGWFNSLVSQAVNNFNNTSISDVHLGVRYHGPATQIDIREKTTNEILLSTDLVPCFQTGPDDYFVPKSYTCKGFSHPELLWRQSFSLKEKAILQHMDFDQGCRHELLRVVKTIVNKEERSSLRPLRSYHLKTAFMHYIKENPANWDNNSLGRHFHGFLQRLKISLAVKNLPHYWLPRVNLLEEDFSPVVIHQMKNRLENILTSKAKLNQILCCKMPQTETQIQKRRNPNFLNEPSPPAHFSGRSRFDVPRDSYSRRNPQQWTSVSGNDRSQNAESKTQNPFSFIALGLMVIKIIIDIIIINPVELLLLALKLIKKAIMIMLEALVVALQLFVEIMCYVLCFYQWSLSGKNESLALSGVELKDSPVNQTDSI</sequence>
<evidence type="ECO:0000256" key="1">
    <source>
        <dbReference type="ARBA" id="ARBA00001946"/>
    </source>
</evidence>
<feature type="region of interest" description="Disordered" evidence="9">
    <location>
        <begin position="377"/>
        <end position="430"/>
    </location>
</feature>
<dbReference type="Pfam" id="PF20266">
    <property type="entry name" value="Mab-21_C"/>
    <property type="match status" value="1"/>
</dbReference>
<evidence type="ECO:0000256" key="9">
    <source>
        <dbReference type="SAM" id="MobiDB-lite"/>
    </source>
</evidence>
<evidence type="ECO:0000256" key="7">
    <source>
        <dbReference type="ARBA" id="ARBA00022840"/>
    </source>
</evidence>
<evidence type="ECO:0000256" key="2">
    <source>
        <dbReference type="ARBA" id="ARBA00008307"/>
    </source>
</evidence>
<feature type="transmembrane region" description="Helical" evidence="10">
    <location>
        <begin position="474"/>
        <end position="499"/>
    </location>
</feature>
<comment type="similarity">
    <text evidence="2">Belongs to the mab-21 family.</text>
</comment>
<feature type="domain" description="Mab-21-like HhH/H2TH-like" evidence="12">
    <location>
        <begin position="257"/>
        <end position="353"/>
    </location>
</feature>